<accession>A0A9Q4KS71</accession>
<keyword evidence="6" id="KW-0210">Decarboxylase</keyword>
<keyword evidence="9" id="KW-0812">Transmembrane</keyword>
<dbReference type="SUPFAM" id="SSF117856">
    <property type="entry name" value="AF0104/ALDC/Ptd012-like"/>
    <property type="match status" value="1"/>
</dbReference>
<evidence type="ECO:0000256" key="9">
    <source>
        <dbReference type="SAM" id="Phobius"/>
    </source>
</evidence>
<dbReference type="EMBL" id="JAKELO010000002">
    <property type="protein sequence ID" value="MDE4907654.1"/>
    <property type="molecule type" value="Genomic_DNA"/>
</dbReference>
<sequence length="277" mass="30871">MESRTTHILTIVAIIVFIAIIASLILLPGLIYADKPSEGAPETRDTAYQISTIDALLQSVYDGFVPISEVRKHGDTAIGTIDALDGELIAVDGEYYTIRSDGVAYPLEDTTTTPFIVTTFFDPDLTIHTDKTENISQFEDQLEAGLPSANMFYAIRIDGTFDYVKTRSVPKQTRPYPKLAEVIKEQSEFEFYNTTGTIVGFWSPEFVSGLNVPGYHIHFLTADRTRGGHVLDLQMTNEDMKLDITPDFFMVLPTEGDFYQVDLTEDLGSALETVEKN</sequence>
<dbReference type="NCBIfam" id="TIGR01252">
    <property type="entry name" value="acetolac_decarb"/>
    <property type="match status" value="1"/>
</dbReference>
<evidence type="ECO:0000256" key="1">
    <source>
        <dbReference type="ARBA" id="ARBA00001784"/>
    </source>
</evidence>
<feature type="transmembrane region" description="Helical" evidence="9">
    <location>
        <begin position="6"/>
        <end position="27"/>
    </location>
</feature>
<dbReference type="InterPro" id="IPR005128">
    <property type="entry name" value="Acetolactate_a_deCO2ase"/>
</dbReference>
<reference evidence="10" key="1">
    <citation type="submission" date="2022-01" db="EMBL/GenBank/DDBJ databases">
        <title>Draft genome of Methanogenium marinum DSM 15558.</title>
        <authorList>
            <person name="Chen S.-C."/>
            <person name="You Y.-T."/>
        </authorList>
    </citation>
    <scope>NUCLEOTIDE SEQUENCE</scope>
    <source>
        <strain evidence="10">DSM 15558</strain>
    </source>
</reference>
<evidence type="ECO:0000313" key="10">
    <source>
        <dbReference type="EMBL" id="MDE4907654.1"/>
    </source>
</evidence>
<dbReference type="AlphaFoldDB" id="A0A9Q4KS71"/>
<name>A0A9Q4KS71_9EURY</name>
<evidence type="ECO:0000256" key="7">
    <source>
        <dbReference type="ARBA" id="ARBA00023061"/>
    </source>
</evidence>
<keyword evidence="9" id="KW-0472">Membrane</keyword>
<organism evidence="10 11">
    <name type="scientific">Methanogenium marinum</name>
    <dbReference type="NCBI Taxonomy" id="348610"/>
    <lineage>
        <taxon>Archaea</taxon>
        <taxon>Methanobacteriati</taxon>
        <taxon>Methanobacteriota</taxon>
        <taxon>Stenosarchaea group</taxon>
        <taxon>Methanomicrobia</taxon>
        <taxon>Methanomicrobiales</taxon>
        <taxon>Methanomicrobiaceae</taxon>
        <taxon>Methanogenium</taxon>
    </lineage>
</organism>
<dbReference type="Gene3D" id="3.30.1330.80">
    <property type="entry name" value="Hypothetical protein, similar to alpha- acetolactate decarboxylase, domain 2"/>
    <property type="match status" value="2"/>
</dbReference>
<keyword evidence="7" id="KW-0005">Acetoin biosynthesis</keyword>
<dbReference type="PIRSF" id="PIRSF001332">
    <property type="entry name" value="Acetolac_decarb"/>
    <property type="match status" value="1"/>
</dbReference>
<evidence type="ECO:0000256" key="4">
    <source>
        <dbReference type="ARBA" id="ARBA00013204"/>
    </source>
</evidence>
<dbReference type="PANTHER" id="PTHR35524:SF1">
    <property type="entry name" value="ALPHA-ACETOLACTATE DECARBOXYLASE"/>
    <property type="match status" value="1"/>
</dbReference>
<keyword evidence="8 10" id="KW-0456">Lyase</keyword>
<dbReference type="Proteomes" id="UP001143747">
    <property type="component" value="Unassembled WGS sequence"/>
</dbReference>
<dbReference type="PANTHER" id="PTHR35524">
    <property type="entry name" value="ALPHA-ACETOLACTATE DECARBOXYLASE"/>
    <property type="match status" value="1"/>
</dbReference>
<keyword evidence="11" id="KW-1185">Reference proteome</keyword>
<keyword evidence="9" id="KW-1133">Transmembrane helix</keyword>
<dbReference type="RefSeq" id="WP_274924303.1">
    <property type="nucleotide sequence ID" value="NZ_JAKELO010000002.1"/>
</dbReference>
<evidence type="ECO:0000256" key="2">
    <source>
        <dbReference type="ARBA" id="ARBA00005170"/>
    </source>
</evidence>
<dbReference type="GO" id="GO:0047605">
    <property type="term" value="F:acetolactate decarboxylase activity"/>
    <property type="evidence" value="ECO:0007669"/>
    <property type="project" value="UniProtKB-EC"/>
</dbReference>
<evidence type="ECO:0000256" key="3">
    <source>
        <dbReference type="ARBA" id="ARBA00007106"/>
    </source>
</evidence>
<evidence type="ECO:0000256" key="8">
    <source>
        <dbReference type="ARBA" id="ARBA00023239"/>
    </source>
</evidence>
<gene>
    <name evidence="10" type="primary">budA</name>
    <name evidence="10" type="ORF">L0665_03385</name>
</gene>
<comment type="catalytic activity">
    <reaction evidence="1">
        <text>(2S)-2-acetolactate + H(+) = (R)-acetoin + CO2</text>
        <dbReference type="Rhea" id="RHEA:21580"/>
        <dbReference type="ChEBI" id="CHEBI:15378"/>
        <dbReference type="ChEBI" id="CHEBI:15686"/>
        <dbReference type="ChEBI" id="CHEBI:16526"/>
        <dbReference type="ChEBI" id="CHEBI:58476"/>
        <dbReference type="EC" id="4.1.1.5"/>
    </reaction>
</comment>
<comment type="caution">
    <text evidence="10">The sequence shown here is derived from an EMBL/GenBank/DDBJ whole genome shotgun (WGS) entry which is preliminary data.</text>
</comment>
<dbReference type="CDD" id="cd17299">
    <property type="entry name" value="acetolactate_decarboxylase"/>
    <property type="match status" value="1"/>
</dbReference>
<dbReference type="Pfam" id="PF03306">
    <property type="entry name" value="AAL_decarboxy"/>
    <property type="match status" value="1"/>
</dbReference>
<dbReference type="GO" id="GO:0045151">
    <property type="term" value="P:acetoin biosynthetic process"/>
    <property type="evidence" value="ECO:0007669"/>
    <property type="project" value="UniProtKB-KW"/>
</dbReference>
<evidence type="ECO:0000313" key="11">
    <source>
        <dbReference type="Proteomes" id="UP001143747"/>
    </source>
</evidence>
<comment type="similarity">
    <text evidence="3">Belongs to the alpha-acetolactate decarboxylase family.</text>
</comment>
<comment type="pathway">
    <text evidence="2">Polyol metabolism; (R,R)-butane-2,3-diol biosynthesis; (R,R)-butane-2,3-diol from pyruvate: step 2/3.</text>
</comment>
<evidence type="ECO:0000256" key="6">
    <source>
        <dbReference type="ARBA" id="ARBA00022793"/>
    </source>
</evidence>
<dbReference type="EC" id="4.1.1.5" evidence="4"/>
<proteinExistence type="inferred from homology"/>
<protein>
    <recommendedName>
        <fullName evidence="5">Alpha-acetolactate decarboxylase</fullName>
        <ecNumber evidence="4">4.1.1.5</ecNumber>
    </recommendedName>
</protein>
<evidence type="ECO:0000256" key="5">
    <source>
        <dbReference type="ARBA" id="ARBA00020164"/>
    </source>
</evidence>